<keyword evidence="5 6" id="KW-0269">Exonuclease</keyword>
<dbReference type="InterPro" id="IPR012337">
    <property type="entry name" value="RNaseH-like_sf"/>
</dbReference>
<dbReference type="GO" id="GO:0042780">
    <property type="term" value="P:tRNA 3'-end processing"/>
    <property type="evidence" value="ECO:0007669"/>
    <property type="project" value="UniProtKB-UniRule"/>
</dbReference>
<comment type="cofactor">
    <cofactor evidence="6">
        <name>a divalent metal cation</name>
        <dbReference type="ChEBI" id="CHEBI:60240"/>
    </cofactor>
</comment>
<feature type="domain" description="HRDC" evidence="7">
    <location>
        <begin position="218"/>
        <end position="297"/>
    </location>
</feature>
<evidence type="ECO:0000256" key="4">
    <source>
        <dbReference type="ARBA" id="ARBA00022801"/>
    </source>
</evidence>
<evidence type="ECO:0000256" key="6">
    <source>
        <dbReference type="HAMAP-Rule" id="MF_01899"/>
    </source>
</evidence>
<evidence type="ECO:0000313" key="8">
    <source>
        <dbReference type="EMBL" id="TCP93459.1"/>
    </source>
</evidence>
<dbReference type="InterPro" id="IPR051086">
    <property type="entry name" value="RNase_D-like"/>
</dbReference>
<organism evidence="8 9">
    <name type="scientific">Cricetibacter osteomyelitidis</name>
    <dbReference type="NCBI Taxonomy" id="1521931"/>
    <lineage>
        <taxon>Bacteria</taxon>
        <taxon>Pseudomonadati</taxon>
        <taxon>Pseudomonadota</taxon>
        <taxon>Gammaproteobacteria</taxon>
        <taxon>Pasteurellales</taxon>
        <taxon>Pasteurellaceae</taxon>
        <taxon>Cricetibacter</taxon>
    </lineage>
</organism>
<evidence type="ECO:0000313" key="9">
    <source>
        <dbReference type="Proteomes" id="UP000295763"/>
    </source>
</evidence>
<accession>A0A4R2SSZ5</accession>
<dbReference type="PANTHER" id="PTHR47649">
    <property type="entry name" value="RIBONUCLEASE D"/>
    <property type="match status" value="1"/>
</dbReference>
<dbReference type="GO" id="GO:0003676">
    <property type="term" value="F:nucleic acid binding"/>
    <property type="evidence" value="ECO:0007669"/>
    <property type="project" value="InterPro"/>
</dbReference>
<dbReference type="SMART" id="SM00341">
    <property type="entry name" value="HRDC"/>
    <property type="match status" value="1"/>
</dbReference>
<dbReference type="SMART" id="SM00474">
    <property type="entry name" value="35EXOc"/>
    <property type="match status" value="1"/>
</dbReference>
<dbReference type="Pfam" id="PF00570">
    <property type="entry name" value="HRDC"/>
    <property type="match status" value="1"/>
</dbReference>
<dbReference type="GO" id="GO:0000166">
    <property type="term" value="F:nucleotide binding"/>
    <property type="evidence" value="ECO:0007669"/>
    <property type="project" value="InterPro"/>
</dbReference>
<keyword evidence="4 6" id="KW-0378">Hydrolase</keyword>
<protein>
    <recommendedName>
        <fullName evidence="6">Ribonuclease D</fullName>
        <shortName evidence="6">RNase D</shortName>
        <ecNumber evidence="6">3.1.13.5</ecNumber>
    </recommendedName>
</protein>
<dbReference type="InterPro" id="IPR048579">
    <property type="entry name" value="RNAseD_HRDC_C"/>
</dbReference>
<comment type="caution">
    <text evidence="8">The sequence shown here is derived from an EMBL/GenBank/DDBJ whole genome shotgun (WGS) entry which is preliminary data.</text>
</comment>
<dbReference type="GO" id="GO:0033890">
    <property type="term" value="F:ribonuclease D activity"/>
    <property type="evidence" value="ECO:0007669"/>
    <property type="project" value="UniProtKB-UniRule"/>
</dbReference>
<dbReference type="CDD" id="cd06142">
    <property type="entry name" value="RNaseD_exo"/>
    <property type="match status" value="1"/>
</dbReference>
<dbReference type="InterPro" id="IPR036397">
    <property type="entry name" value="RNaseH_sf"/>
</dbReference>
<reference evidence="8 9" key="1">
    <citation type="submission" date="2019-03" db="EMBL/GenBank/DDBJ databases">
        <title>Genomic Encyclopedia of Type Strains, Phase IV (KMG-IV): sequencing the most valuable type-strain genomes for metagenomic binning, comparative biology and taxonomic classification.</title>
        <authorList>
            <person name="Goeker M."/>
        </authorList>
    </citation>
    <scope>NUCLEOTIDE SEQUENCE [LARGE SCALE GENOMIC DNA]</scope>
    <source>
        <strain evidence="8 9">DSM 28404</strain>
    </source>
</reference>
<dbReference type="EMBL" id="SLYB01000018">
    <property type="protein sequence ID" value="TCP93459.1"/>
    <property type="molecule type" value="Genomic_DNA"/>
</dbReference>
<dbReference type="InterPro" id="IPR006292">
    <property type="entry name" value="RNase_D"/>
</dbReference>
<sequence length="379" mass="43599">MIKEIQNPPHFQLIDNDKDLLTVCRQAEQKSAVALDTEFIRIRTYYPKLGLIQLYDGDDVNLIMPENIQDFSPFIALLANKQVTKILHSCSEDLEVFHHYFKQLPQPMVDTQIVANFLGFGNSTGFAALVNHYFQLELDKGASRTDWLARPLSEKQLNYAAADVWYLLPLYHKMQADLAQTPWQSAVENDCELLLEKTLEVKNPDEAYFNISNAWKLQGVELARLHLLAKWRQKEAIKRDLAVNFVVKAESLWLAAKHNPKNSSDLLALDIHPNEVRHHGKKILAVLNKANKLDVQDYLPTIVRISDHPKYKSTLKALQQKLREITPQGLKSEVVASNRSLERLIKWVWIYHQDPAHLPDLLKGWRREIGVQLQILIAA</sequence>
<keyword evidence="3 6" id="KW-0540">Nuclease</keyword>
<evidence type="ECO:0000259" key="7">
    <source>
        <dbReference type="PROSITE" id="PS50967"/>
    </source>
</evidence>
<comment type="subcellular location">
    <subcellularLocation>
        <location evidence="6">Cytoplasm</location>
    </subcellularLocation>
</comment>
<comment type="catalytic activity">
    <reaction evidence="6">
        <text>Exonucleolytic cleavage that removes extra residues from the 3'-terminus of tRNA to produce 5'-mononucleotides.</text>
        <dbReference type="EC" id="3.1.13.5"/>
    </reaction>
</comment>
<dbReference type="GO" id="GO:0008408">
    <property type="term" value="F:3'-5' exonuclease activity"/>
    <property type="evidence" value="ECO:0007669"/>
    <property type="project" value="InterPro"/>
</dbReference>
<dbReference type="EC" id="3.1.13.5" evidence="6"/>
<dbReference type="GO" id="GO:0005737">
    <property type="term" value="C:cytoplasm"/>
    <property type="evidence" value="ECO:0007669"/>
    <property type="project" value="UniProtKB-SubCell"/>
</dbReference>
<dbReference type="InterPro" id="IPR002562">
    <property type="entry name" value="3'-5'_exonuclease_dom"/>
</dbReference>
<dbReference type="Pfam" id="PF01612">
    <property type="entry name" value="DNA_pol_A_exo1"/>
    <property type="match status" value="1"/>
</dbReference>
<proteinExistence type="inferred from homology"/>
<dbReference type="HAMAP" id="MF_01899">
    <property type="entry name" value="RNase_D"/>
    <property type="match status" value="1"/>
</dbReference>
<gene>
    <name evidence="6" type="primary">rnd</name>
    <name evidence="8" type="ORF">EDC44_1188</name>
</gene>
<dbReference type="Gene3D" id="3.30.420.10">
    <property type="entry name" value="Ribonuclease H-like superfamily/Ribonuclease H"/>
    <property type="match status" value="1"/>
</dbReference>
<name>A0A4R2SSZ5_9PAST</name>
<dbReference type="OrthoDB" id="9800549at2"/>
<evidence type="ECO:0000256" key="1">
    <source>
        <dbReference type="ARBA" id="ARBA00022490"/>
    </source>
</evidence>
<keyword evidence="2 6" id="KW-0819">tRNA processing</keyword>
<dbReference type="InterPro" id="IPR010997">
    <property type="entry name" value="HRDC-like_sf"/>
</dbReference>
<dbReference type="PROSITE" id="PS50967">
    <property type="entry name" value="HRDC"/>
    <property type="match status" value="1"/>
</dbReference>
<keyword evidence="1 6" id="KW-0963">Cytoplasm</keyword>
<dbReference type="AlphaFoldDB" id="A0A4R2SSZ5"/>
<dbReference type="InterPro" id="IPR044876">
    <property type="entry name" value="HRDC_dom_sf"/>
</dbReference>
<comment type="similarity">
    <text evidence="6">Belongs to the RNase D family.</text>
</comment>
<dbReference type="Pfam" id="PF21293">
    <property type="entry name" value="RNAseD_HRDC_C"/>
    <property type="match status" value="1"/>
</dbReference>
<dbReference type="Proteomes" id="UP000295763">
    <property type="component" value="Unassembled WGS sequence"/>
</dbReference>
<dbReference type="SUPFAM" id="SSF53098">
    <property type="entry name" value="Ribonuclease H-like"/>
    <property type="match status" value="1"/>
</dbReference>
<comment type="function">
    <text evidence="6">Exonuclease involved in the 3' processing of various precursor tRNAs. Initiates hydrolysis at the 3'-terminus of an RNA molecule and releases 5'-mononucleotides.</text>
</comment>
<dbReference type="Gene3D" id="1.10.150.80">
    <property type="entry name" value="HRDC domain"/>
    <property type="match status" value="2"/>
</dbReference>
<dbReference type="PANTHER" id="PTHR47649:SF1">
    <property type="entry name" value="RIBONUCLEASE D"/>
    <property type="match status" value="1"/>
</dbReference>
<dbReference type="RefSeq" id="WP_131977533.1">
    <property type="nucleotide sequence ID" value="NZ_SLYB01000018.1"/>
</dbReference>
<evidence type="ECO:0000256" key="3">
    <source>
        <dbReference type="ARBA" id="ARBA00022722"/>
    </source>
</evidence>
<dbReference type="InterPro" id="IPR002121">
    <property type="entry name" value="HRDC_dom"/>
</dbReference>
<dbReference type="NCBIfam" id="TIGR01388">
    <property type="entry name" value="rnd"/>
    <property type="match status" value="1"/>
</dbReference>
<dbReference type="SUPFAM" id="SSF47819">
    <property type="entry name" value="HRDC-like"/>
    <property type="match status" value="2"/>
</dbReference>
<evidence type="ECO:0000256" key="5">
    <source>
        <dbReference type="ARBA" id="ARBA00022839"/>
    </source>
</evidence>
<keyword evidence="9" id="KW-1185">Reference proteome</keyword>
<evidence type="ECO:0000256" key="2">
    <source>
        <dbReference type="ARBA" id="ARBA00022694"/>
    </source>
</evidence>